<dbReference type="GO" id="GO:0051787">
    <property type="term" value="F:misfolded protein binding"/>
    <property type="evidence" value="ECO:0007669"/>
    <property type="project" value="TreeGrafter"/>
</dbReference>
<dbReference type="GO" id="GO:0005783">
    <property type="term" value="C:endoplasmic reticulum"/>
    <property type="evidence" value="ECO:0007669"/>
    <property type="project" value="TreeGrafter"/>
</dbReference>
<dbReference type="InterPro" id="IPR018253">
    <property type="entry name" value="DnaJ_domain_CS"/>
</dbReference>
<evidence type="ECO:0000313" key="7">
    <source>
        <dbReference type="EMBL" id="TKR86528.1"/>
    </source>
</evidence>
<feature type="domain" description="J" evidence="6">
    <location>
        <begin position="19"/>
        <end position="81"/>
    </location>
</feature>
<reference evidence="7 8" key="1">
    <citation type="journal article" date="2015" name="Genome Biol.">
        <title>Comparative genomics of Steinernema reveals deeply conserved gene regulatory networks.</title>
        <authorList>
            <person name="Dillman A.R."/>
            <person name="Macchietto M."/>
            <person name="Porter C.F."/>
            <person name="Rogers A."/>
            <person name="Williams B."/>
            <person name="Antoshechkin I."/>
            <person name="Lee M.M."/>
            <person name="Goodwin Z."/>
            <person name="Lu X."/>
            <person name="Lewis E.E."/>
            <person name="Goodrich-Blair H."/>
            <person name="Stock S.P."/>
            <person name="Adams B.J."/>
            <person name="Sternberg P.W."/>
            <person name="Mortazavi A."/>
        </authorList>
    </citation>
    <scope>NUCLEOTIDE SEQUENCE [LARGE SCALE GENOMIC DNA]</scope>
    <source>
        <strain evidence="7 8">ALL</strain>
    </source>
</reference>
<sequence>MFFSSMGGGSRGGGPVDTTLYDALGVKPDASDDEIKKAYRKLAKEYHPDKNPNHGDKFKEISAAYEVLSDANKREMYDNHGLEGMNGERRIQRRC</sequence>
<dbReference type="SUPFAM" id="SSF46565">
    <property type="entry name" value="Chaperone J-domain"/>
    <property type="match status" value="1"/>
</dbReference>
<dbReference type="Pfam" id="PF00226">
    <property type="entry name" value="DnaJ"/>
    <property type="match status" value="1"/>
</dbReference>
<dbReference type="PANTHER" id="PTHR44360">
    <property type="entry name" value="DNAJ HOMOLOG SUBFAMILY B MEMBER 9"/>
    <property type="match status" value="1"/>
</dbReference>
<dbReference type="STRING" id="34508.A0A4U5NSJ6"/>
<dbReference type="EMBL" id="AZBU02000003">
    <property type="protein sequence ID" value="TKR86528.1"/>
    <property type="molecule type" value="Genomic_DNA"/>
</dbReference>
<dbReference type="PRINTS" id="PR00625">
    <property type="entry name" value="JDOMAIN"/>
</dbReference>
<dbReference type="InterPro" id="IPR036869">
    <property type="entry name" value="J_dom_sf"/>
</dbReference>
<reference evidence="7 8" key="2">
    <citation type="journal article" date="2019" name="G3 (Bethesda)">
        <title>Hybrid Assembly of the Genome of the Entomopathogenic Nematode Steinernema carpocapsae Identifies the X-Chromosome.</title>
        <authorList>
            <person name="Serra L."/>
            <person name="Macchietto M."/>
            <person name="Macias-Munoz A."/>
            <person name="McGill C.J."/>
            <person name="Rodriguez I.M."/>
            <person name="Rodriguez B."/>
            <person name="Murad R."/>
            <person name="Mortazavi A."/>
        </authorList>
    </citation>
    <scope>NUCLEOTIDE SEQUENCE [LARGE SCALE GENOMIC DNA]</scope>
    <source>
        <strain evidence="7 8">ALL</strain>
    </source>
</reference>
<dbReference type="InterPro" id="IPR001623">
    <property type="entry name" value="DnaJ_domain"/>
</dbReference>
<comment type="function">
    <text evidence="4">Co-chaperone for Hsp70 protein HSPA5/BiP that acts as a key repressor of the ERN1/IRE1-mediated unfolded protein response (UPR). J domain-containing co-chaperones stimulate the ATPase activity of Hsp70 proteins and are required for efficient substrate recognition by Hsp70 proteins. In the unstressed endoplasmic reticulum, interacts with the luminal region of ERN1/IRE1 and selectively recruits HSPA5/BiP: HSPA5/BiP disrupts the dimerization of the active ERN1/IRE1 luminal region, thereby inactivating ERN1/IRE1. Also involved in endoplasmic reticulum-associated degradation (ERAD) of misfolded proteins. Required for survival of B-cell progenitors and normal antibody production.</text>
</comment>
<organism evidence="7 8">
    <name type="scientific">Steinernema carpocapsae</name>
    <name type="common">Entomopathogenic nematode</name>
    <dbReference type="NCBI Taxonomy" id="34508"/>
    <lineage>
        <taxon>Eukaryota</taxon>
        <taxon>Metazoa</taxon>
        <taxon>Ecdysozoa</taxon>
        <taxon>Nematoda</taxon>
        <taxon>Chromadorea</taxon>
        <taxon>Rhabditida</taxon>
        <taxon>Tylenchina</taxon>
        <taxon>Panagrolaimomorpha</taxon>
        <taxon>Strongyloidoidea</taxon>
        <taxon>Steinernematidae</taxon>
        <taxon>Steinernema</taxon>
    </lineage>
</organism>
<evidence type="ECO:0000256" key="3">
    <source>
        <dbReference type="ARBA" id="ARBA00041533"/>
    </source>
</evidence>
<protein>
    <recommendedName>
        <fullName evidence="2">DnaJ homolog subfamily B member 9</fullName>
    </recommendedName>
    <alternativeName>
        <fullName evidence="3">Endoplasmic reticulum DNA J domain-containing protein 4</fullName>
    </alternativeName>
</protein>
<dbReference type="SMART" id="SM00271">
    <property type="entry name" value="DnaJ"/>
    <property type="match status" value="1"/>
</dbReference>
<keyword evidence="1" id="KW-0143">Chaperone</keyword>
<evidence type="ECO:0000256" key="1">
    <source>
        <dbReference type="ARBA" id="ARBA00023186"/>
    </source>
</evidence>
<dbReference type="CDD" id="cd06257">
    <property type="entry name" value="DnaJ"/>
    <property type="match status" value="1"/>
</dbReference>
<evidence type="ECO:0000256" key="2">
    <source>
        <dbReference type="ARBA" id="ARBA00040158"/>
    </source>
</evidence>
<evidence type="ECO:0000313" key="8">
    <source>
        <dbReference type="Proteomes" id="UP000298663"/>
    </source>
</evidence>
<comment type="subunit">
    <text evidence="5">Interacts with HSPA5/BiP; interaction is direct. Interacts with ERN1/IRE1 (via the luminal region). Interacts with DERL1.</text>
</comment>
<evidence type="ECO:0000256" key="4">
    <source>
        <dbReference type="ARBA" id="ARBA00045428"/>
    </source>
</evidence>
<dbReference type="PANTHER" id="PTHR44360:SF1">
    <property type="entry name" value="DNAJ HOMOLOG SUBFAMILY B MEMBER 9"/>
    <property type="match status" value="1"/>
</dbReference>
<dbReference type="Proteomes" id="UP000298663">
    <property type="component" value="Unassembled WGS sequence"/>
</dbReference>
<dbReference type="Gene3D" id="1.10.287.110">
    <property type="entry name" value="DnaJ domain"/>
    <property type="match status" value="1"/>
</dbReference>
<dbReference type="GO" id="GO:0051087">
    <property type="term" value="F:protein-folding chaperone binding"/>
    <property type="evidence" value="ECO:0007669"/>
    <property type="project" value="TreeGrafter"/>
</dbReference>
<dbReference type="PROSITE" id="PS50076">
    <property type="entry name" value="DNAJ_2"/>
    <property type="match status" value="1"/>
</dbReference>
<dbReference type="AlphaFoldDB" id="A0A4U5NSJ6"/>
<keyword evidence="8" id="KW-1185">Reference proteome</keyword>
<evidence type="ECO:0000259" key="6">
    <source>
        <dbReference type="PROSITE" id="PS50076"/>
    </source>
</evidence>
<dbReference type="InterPro" id="IPR051948">
    <property type="entry name" value="Hsp70_co-chaperone_J-domain"/>
</dbReference>
<evidence type="ECO:0000256" key="5">
    <source>
        <dbReference type="ARBA" id="ARBA00046365"/>
    </source>
</evidence>
<proteinExistence type="predicted"/>
<dbReference type="GO" id="GO:0036503">
    <property type="term" value="P:ERAD pathway"/>
    <property type="evidence" value="ECO:0007669"/>
    <property type="project" value="TreeGrafter"/>
</dbReference>
<comment type="caution">
    <text evidence="7">The sequence shown here is derived from an EMBL/GenBank/DDBJ whole genome shotgun (WGS) entry which is preliminary data.</text>
</comment>
<accession>A0A4U5NSJ6</accession>
<name>A0A4U5NSJ6_STECR</name>
<dbReference type="OrthoDB" id="10250354at2759"/>
<dbReference type="PROSITE" id="PS00636">
    <property type="entry name" value="DNAJ_1"/>
    <property type="match status" value="1"/>
</dbReference>
<gene>
    <name evidence="7" type="ORF">L596_011105</name>
</gene>